<dbReference type="EMBL" id="LVYD01000001">
    <property type="protein sequence ID" value="OQP67340.1"/>
    <property type="molecule type" value="Genomic_DNA"/>
</dbReference>
<reference evidence="2 3" key="1">
    <citation type="submission" date="2016-03" db="EMBL/GenBank/DDBJ databases">
        <title>Niastella vici sp. nov., isolated from farmland soil.</title>
        <authorList>
            <person name="Chen L."/>
            <person name="Wang D."/>
            <person name="Yang S."/>
            <person name="Wang G."/>
        </authorList>
    </citation>
    <scope>NUCLEOTIDE SEQUENCE [LARGE SCALE GENOMIC DNA]</scope>
    <source>
        <strain evidence="2 3">DJ57</strain>
    </source>
</reference>
<keyword evidence="3" id="KW-1185">Reference proteome</keyword>
<dbReference type="OrthoDB" id="639440at2"/>
<evidence type="ECO:0000313" key="2">
    <source>
        <dbReference type="EMBL" id="OQP67340.1"/>
    </source>
</evidence>
<dbReference type="AlphaFoldDB" id="A0A1V9G9V6"/>
<keyword evidence="1" id="KW-0732">Signal</keyword>
<dbReference type="STRING" id="1703345.A3860_03025"/>
<feature type="chain" id="PRO_5012483944" description="Outer membrane protein beta-barrel domain-containing protein" evidence="1">
    <location>
        <begin position="20"/>
        <end position="278"/>
    </location>
</feature>
<protein>
    <recommendedName>
        <fullName evidence="4">Outer membrane protein beta-barrel domain-containing protein</fullName>
    </recommendedName>
</protein>
<proteinExistence type="predicted"/>
<feature type="signal peptide" evidence="1">
    <location>
        <begin position="1"/>
        <end position="19"/>
    </location>
</feature>
<dbReference type="RefSeq" id="WP_081145038.1">
    <property type="nucleotide sequence ID" value="NZ_LVYD01000001.1"/>
</dbReference>
<accession>A0A1V9G9V6</accession>
<evidence type="ECO:0000313" key="3">
    <source>
        <dbReference type="Proteomes" id="UP000192796"/>
    </source>
</evidence>
<comment type="caution">
    <text evidence="2">The sequence shown here is derived from an EMBL/GenBank/DDBJ whole genome shotgun (WGS) entry which is preliminary data.</text>
</comment>
<evidence type="ECO:0000256" key="1">
    <source>
        <dbReference type="SAM" id="SignalP"/>
    </source>
</evidence>
<name>A0A1V9G9V6_9BACT</name>
<sequence length="278" mass="30465">MKKVITLFPLAIACLVLQAQQTDSVVTSAKKKITFTAGVSFNSGLNYYGRTDSLKSQAFYPFAGITLSNGLYLFSNFIFINNAIATSYGATTIEAGYKFKNKKGNWSGSIFGARFFYNADISLLQSVVKEQAGIRFTNTNKVISVNGGADAKFSNQTDFGAYAGLDHAFRIDPVGKSGVIVITPAAYSYFGTQRFSKTWLQEKKFLIFPAGQQTVTESSSRFSILSYELSCSIIYGIGKMNFIITPAYVLPQNVVTANGSSQKADNLFYSTATMRFDF</sequence>
<evidence type="ECO:0008006" key="4">
    <source>
        <dbReference type="Google" id="ProtNLM"/>
    </source>
</evidence>
<gene>
    <name evidence="2" type="ORF">A3860_03025</name>
</gene>
<dbReference type="Proteomes" id="UP000192796">
    <property type="component" value="Unassembled WGS sequence"/>
</dbReference>
<organism evidence="2 3">
    <name type="scientific">Niastella vici</name>
    <dbReference type="NCBI Taxonomy" id="1703345"/>
    <lineage>
        <taxon>Bacteria</taxon>
        <taxon>Pseudomonadati</taxon>
        <taxon>Bacteroidota</taxon>
        <taxon>Chitinophagia</taxon>
        <taxon>Chitinophagales</taxon>
        <taxon>Chitinophagaceae</taxon>
        <taxon>Niastella</taxon>
    </lineage>
</organism>